<evidence type="ECO:0000313" key="3">
    <source>
        <dbReference type="Proteomes" id="UP000184164"/>
    </source>
</evidence>
<proteinExistence type="predicted"/>
<dbReference type="OrthoDB" id="9789112at2"/>
<dbReference type="InterPro" id="IPR021683">
    <property type="entry name" value="DUF3267"/>
</dbReference>
<sequence>MEETAKPESKKTEDYTMGMGKVNLIAVLLAFPITAVILYPFVLVWGYETFKAGKEAFDDYFLLVLIAGILVHELLHGLTWGYFANNGFKSIRFGVKWKFLTPYCHCKEPLKVKHYKIGAAMPLIIMGIIPSIIGFVIGHGGVLAFGIFFTWAAGGDIIALFMLWKLDNNIYVSDHPDKMGFVLEFE</sequence>
<feature type="transmembrane region" description="Helical" evidence="1">
    <location>
        <begin position="143"/>
        <end position="164"/>
    </location>
</feature>
<dbReference type="Pfam" id="PF11667">
    <property type="entry name" value="DUF3267"/>
    <property type="match status" value="1"/>
</dbReference>
<organism evidence="2 3">
    <name type="scientific">Mariniphaga anaerophila</name>
    <dbReference type="NCBI Taxonomy" id="1484053"/>
    <lineage>
        <taxon>Bacteria</taxon>
        <taxon>Pseudomonadati</taxon>
        <taxon>Bacteroidota</taxon>
        <taxon>Bacteroidia</taxon>
        <taxon>Marinilabiliales</taxon>
        <taxon>Prolixibacteraceae</taxon>
        <taxon>Mariniphaga</taxon>
    </lineage>
</organism>
<feature type="transmembrane region" description="Helical" evidence="1">
    <location>
        <begin position="61"/>
        <end position="83"/>
    </location>
</feature>
<keyword evidence="3" id="KW-1185">Reference proteome</keyword>
<reference evidence="2 3" key="1">
    <citation type="submission" date="2016-11" db="EMBL/GenBank/DDBJ databases">
        <authorList>
            <person name="Jaros S."/>
            <person name="Januszkiewicz K."/>
            <person name="Wedrychowicz H."/>
        </authorList>
    </citation>
    <scope>NUCLEOTIDE SEQUENCE [LARGE SCALE GENOMIC DNA]</scope>
    <source>
        <strain evidence="2 3">DSM 26910</strain>
    </source>
</reference>
<dbReference type="AlphaFoldDB" id="A0A1M4WPG8"/>
<dbReference type="Proteomes" id="UP000184164">
    <property type="component" value="Unassembled WGS sequence"/>
</dbReference>
<evidence type="ECO:0000256" key="1">
    <source>
        <dbReference type="SAM" id="Phobius"/>
    </source>
</evidence>
<keyword evidence="1" id="KW-0472">Membrane</keyword>
<gene>
    <name evidence="2" type="ORF">SAMN05444274_102512</name>
</gene>
<feature type="transmembrane region" description="Helical" evidence="1">
    <location>
        <begin position="21"/>
        <end position="41"/>
    </location>
</feature>
<evidence type="ECO:0000313" key="2">
    <source>
        <dbReference type="EMBL" id="SHE83098.1"/>
    </source>
</evidence>
<accession>A0A1M4WPG8</accession>
<protein>
    <submittedName>
        <fullName evidence="2">Putative zincin peptidase</fullName>
    </submittedName>
</protein>
<keyword evidence="1" id="KW-0812">Transmembrane</keyword>
<dbReference type="RefSeq" id="WP_072999734.1">
    <property type="nucleotide sequence ID" value="NZ_FQUM01000002.1"/>
</dbReference>
<feature type="transmembrane region" description="Helical" evidence="1">
    <location>
        <begin position="117"/>
        <end position="137"/>
    </location>
</feature>
<dbReference type="STRING" id="1484053.SAMN05444274_102512"/>
<name>A0A1M4WPG8_9BACT</name>
<keyword evidence="1" id="KW-1133">Transmembrane helix</keyword>
<dbReference type="EMBL" id="FQUM01000002">
    <property type="protein sequence ID" value="SHE83098.1"/>
    <property type="molecule type" value="Genomic_DNA"/>
</dbReference>